<dbReference type="EMBL" id="LN483124">
    <property type="protein sequence ID" value="CED82399.1"/>
    <property type="molecule type" value="Genomic_DNA"/>
</dbReference>
<organism evidence="2">
    <name type="scientific">Phaffia rhodozyma</name>
    <name type="common">Yeast</name>
    <name type="synonym">Xanthophyllomyces dendrorhous</name>
    <dbReference type="NCBI Taxonomy" id="264483"/>
    <lineage>
        <taxon>Eukaryota</taxon>
        <taxon>Fungi</taxon>
        <taxon>Dikarya</taxon>
        <taxon>Basidiomycota</taxon>
        <taxon>Agaricomycotina</taxon>
        <taxon>Tremellomycetes</taxon>
        <taxon>Cystofilobasidiales</taxon>
        <taxon>Mrakiaceae</taxon>
        <taxon>Phaffia</taxon>
    </lineage>
</organism>
<evidence type="ECO:0000313" key="2">
    <source>
        <dbReference type="EMBL" id="CED82399.1"/>
    </source>
</evidence>
<feature type="compositionally biased region" description="Basic and acidic residues" evidence="1">
    <location>
        <begin position="138"/>
        <end position="163"/>
    </location>
</feature>
<evidence type="ECO:0000256" key="1">
    <source>
        <dbReference type="SAM" id="MobiDB-lite"/>
    </source>
</evidence>
<protein>
    <submittedName>
        <fullName evidence="2">Uncharacterized protein</fullName>
    </submittedName>
</protein>
<feature type="region of interest" description="Disordered" evidence="1">
    <location>
        <begin position="1"/>
        <end position="33"/>
    </location>
</feature>
<name>A0A0F7SNX6_PHARH</name>
<feature type="region of interest" description="Disordered" evidence="1">
    <location>
        <begin position="77"/>
        <end position="208"/>
    </location>
</feature>
<feature type="compositionally biased region" description="Basic and acidic residues" evidence="1">
    <location>
        <begin position="89"/>
        <end position="105"/>
    </location>
</feature>
<dbReference type="AlphaFoldDB" id="A0A0F7SNX6"/>
<feature type="compositionally biased region" description="Low complexity" evidence="1">
    <location>
        <begin position="1"/>
        <end position="27"/>
    </location>
</feature>
<proteinExistence type="predicted"/>
<sequence>MSTVFRSLRTAARPAARAARGSNASFAGKRFASGHGNVDYGSKSWSLRDDIPWVVGSAAIFGPMIGWAVNLVRNSSAHGEHHDSHGHHEHAASEEKEHKFDEHPANDVTEDSDVKAQGEDTDEPSSIKQSGEITPISAEDKSTARAREQAKDEAGGHEAPEKETAEEEEKQSTEEVSEKEVSESEEKALEYDTPKLAKEEEEKEAESA</sequence>
<reference evidence="2" key="1">
    <citation type="submission" date="2014-08" db="EMBL/GenBank/DDBJ databases">
        <authorList>
            <person name="Sharma Rahul"/>
            <person name="Thines Marco"/>
        </authorList>
    </citation>
    <scope>NUCLEOTIDE SEQUENCE</scope>
</reference>
<feature type="compositionally biased region" description="Basic and acidic residues" evidence="1">
    <location>
        <begin position="170"/>
        <end position="208"/>
    </location>
</feature>
<accession>A0A0F7SNX6</accession>